<sequence>MKVAVIGPGELAAQDVGHSHPADVLSDFRPRRLADRTEFAPLRPARSAGQQ</sequence>
<protein>
    <submittedName>
        <fullName evidence="2">Uncharacterized protein</fullName>
    </submittedName>
</protein>
<feature type="compositionally biased region" description="Basic and acidic residues" evidence="1">
    <location>
        <begin position="17"/>
        <end position="29"/>
    </location>
</feature>
<dbReference type="EMBL" id="JBHTIW010000022">
    <property type="protein sequence ID" value="MFD0922543.1"/>
    <property type="molecule type" value="Genomic_DNA"/>
</dbReference>
<evidence type="ECO:0000313" key="2">
    <source>
        <dbReference type="EMBL" id="MFD0922543.1"/>
    </source>
</evidence>
<comment type="caution">
    <text evidence="2">The sequence shown here is derived from an EMBL/GenBank/DDBJ whole genome shotgun (WGS) entry which is preliminary data.</text>
</comment>
<organism evidence="2 3">
    <name type="scientific">Saccharopolyspora rosea</name>
    <dbReference type="NCBI Taxonomy" id="524884"/>
    <lineage>
        <taxon>Bacteria</taxon>
        <taxon>Bacillati</taxon>
        <taxon>Actinomycetota</taxon>
        <taxon>Actinomycetes</taxon>
        <taxon>Pseudonocardiales</taxon>
        <taxon>Pseudonocardiaceae</taxon>
        <taxon>Saccharopolyspora</taxon>
    </lineage>
</organism>
<gene>
    <name evidence="2" type="ORF">ACFQ16_22590</name>
</gene>
<evidence type="ECO:0000256" key="1">
    <source>
        <dbReference type="SAM" id="MobiDB-lite"/>
    </source>
</evidence>
<feature type="region of interest" description="Disordered" evidence="1">
    <location>
        <begin position="1"/>
        <end position="29"/>
    </location>
</feature>
<dbReference type="RefSeq" id="WP_345601973.1">
    <property type="nucleotide sequence ID" value="NZ_BAABLT010000054.1"/>
</dbReference>
<accession>A0ABW3FXL3</accession>
<reference evidence="3" key="1">
    <citation type="journal article" date="2019" name="Int. J. Syst. Evol. Microbiol.">
        <title>The Global Catalogue of Microorganisms (GCM) 10K type strain sequencing project: providing services to taxonomists for standard genome sequencing and annotation.</title>
        <authorList>
            <consortium name="The Broad Institute Genomics Platform"/>
            <consortium name="The Broad Institute Genome Sequencing Center for Infectious Disease"/>
            <person name="Wu L."/>
            <person name="Ma J."/>
        </authorList>
    </citation>
    <scope>NUCLEOTIDE SEQUENCE [LARGE SCALE GENOMIC DNA]</scope>
    <source>
        <strain evidence="3">CCUG 56401</strain>
    </source>
</reference>
<name>A0ABW3FXL3_9PSEU</name>
<dbReference type="Proteomes" id="UP001597018">
    <property type="component" value="Unassembled WGS sequence"/>
</dbReference>
<evidence type="ECO:0000313" key="3">
    <source>
        <dbReference type="Proteomes" id="UP001597018"/>
    </source>
</evidence>
<keyword evidence="3" id="KW-1185">Reference proteome</keyword>
<proteinExistence type="predicted"/>